<dbReference type="InterPro" id="IPR012902">
    <property type="entry name" value="N_methyl_site"/>
</dbReference>
<dbReference type="PROSITE" id="PS00409">
    <property type="entry name" value="PROKAR_NTER_METHYL"/>
    <property type="match status" value="1"/>
</dbReference>
<dbReference type="Proteomes" id="UP001301653">
    <property type="component" value="Unassembled WGS sequence"/>
</dbReference>
<sequence>MRPGRPARGFTLIEVLLATTLLAAGMALAFAIVRSTLAISTRGELIASQNERMRGVEGFLRRRLMATLTQPLPAEPGSLSAVAVMFDGQPQQMRFVADVPGYLGRGGPYLHDLQVSGDGARQQLRIDLTLLQNGQPLPENPPRGSELLVDGLRQVRLQYRGIDPQSGTMGPWQERWNVPGRMPALVAIDIVPAEGAAWPTLVVAVPQYGATPGGWR</sequence>
<organism evidence="1 2">
    <name type="scientific">Stenotrophomonas capsici</name>
    <dbReference type="NCBI Taxonomy" id="3110230"/>
    <lineage>
        <taxon>Bacteria</taxon>
        <taxon>Pseudomonadati</taxon>
        <taxon>Pseudomonadota</taxon>
        <taxon>Gammaproteobacteria</taxon>
        <taxon>Lysobacterales</taxon>
        <taxon>Lysobacteraceae</taxon>
        <taxon>Stenotrophomonas</taxon>
    </lineage>
</organism>
<comment type="caution">
    <text evidence="1">The sequence shown here is derived from an EMBL/GenBank/DDBJ whole genome shotgun (WGS) entry which is preliminary data.</text>
</comment>
<gene>
    <name evidence="1" type="ORF">VA603_06915</name>
</gene>
<dbReference type="NCBIfam" id="TIGR02532">
    <property type="entry name" value="IV_pilin_GFxxxE"/>
    <property type="match status" value="1"/>
</dbReference>
<proteinExistence type="predicted"/>
<dbReference type="EMBL" id="JAYFUH010000080">
    <property type="protein sequence ID" value="MEA5667264.1"/>
    <property type="molecule type" value="Genomic_DNA"/>
</dbReference>
<accession>A0ABU5V1N0</accession>
<keyword evidence="2" id="KW-1185">Reference proteome</keyword>
<evidence type="ECO:0000313" key="1">
    <source>
        <dbReference type="EMBL" id="MEA5667264.1"/>
    </source>
</evidence>
<evidence type="ECO:0000313" key="2">
    <source>
        <dbReference type="Proteomes" id="UP001301653"/>
    </source>
</evidence>
<protein>
    <submittedName>
        <fullName evidence="1">Prepilin-type N-terminal cleavage/methylation domain-containing protein</fullName>
    </submittedName>
</protein>
<dbReference type="Pfam" id="PF07963">
    <property type="entry name" value="N_methyl"/>
    <property type="match status" value="1"/>
</dbReference>
<dbReference type="RefSeq" id="WP_132865043.1">
    <property type="nucleotide sequence ID" value="NZ_JAYFUH010000080.1"/>
</dbReference>
<name>A0ABU5V1N0_9GAMM</name>
<reference evidence="1 2" key="1">
    <citation type="submission" date="2023-12" db="EMBL/GenBank/DDBJ databases">
        <title>Stenotrophomonas guangdongensis sp. nov., isolated from wilted pepper plants (Capsicum annuum).</title>
        <authorList>
            <person name="Qiu M."/>
            <person name="Li Y."/>
            <person name="Liu Q."/>
            <person name="Zhang X."/>
            <person name="Huang Y."/>
            <person name="Guo R."/>
            <person name="Hu M."/>
            <person name="Zhou J."/>
            <person name="Zhou X."/>
        </authorList>
    </citation>
    <scope>NUCLEOTIDE SEQUENCE [LARGE SCALE GENOMIC DNA]</scope>
    <source>
        <strain evidence="1 2">MH1</strain>
    </source>
</reference>